<reference evidence="6" key="1">
    <citation type="submission" date="2018-11" db="EMBL/GenBank/DDBJ databases">
        <title>Chitinophaga lutea sp.nov., isolate from arsenic contaminated soil.</title>
        <authorList>
            <person name="Zong Y."/>
        </authorList>
    </citation>
    <scope>NUCLEOTIDE SEQUENCE [LARGE SCALE GENOMIC DNA]</scope>
    <source>
        <strain evidence="6">YLT18</strain>
    </source>
</reference>
<dbReference type="InterPro" id="IPR001478">
    <property type="entry name" value="PDZ"/>
</dbReference>
<keyword evidence="3" id="KW-0732">Signal</keyword>
<evidence type="ECO:0000256" key="2">
    <source>
        <dbReference type="SAM" id="MobiDB-lite"/>
    </source>
</evidence>
<proteinExistence type="inferred from homology"/>
<dbReference type="EMBL" id="RMBX01000008">
    <property type="protein sequence ID" value="RPD40162.1"/>
    <property type="molecule type" value="Genomic_DNA"/>
</dbReference>
<dbReference type="Gene3D" id="2.30.42.10">
    <property type="match status" value="2"/>
</dbReference>
<evidence type="ECO:0000256" key="1">
    <source>
        <dbReference type="ARBA" id="ARBA00010541"/>
    </source>
</evidence>
<name>A0A3N4M927_9BACT</name>
<dbReference type="OrthoDB" id="9781273at2"/>
<protein>
    <submittedName>
        <fullName evidence="5">PDZ domain-containing protein</fullName>
    </submittedName>
</protein>
<dbReference type="SMART" id="SM00228">
    <property type="entry name" value="PDZ"/>
    <property type="match status" value="2"/>
</dbReference>
<evidence type="ECO:0000259" key="4">
    <source>
        <dbReference type="PROSITE" id="PS50106"/>
    </source>
</evidence>
<comment type="similarity">
    <text evidence="1">Belongs to the peptidase S1C family.</text>
</comment>
<accession>A0A3N4M927</accession>
<dbReference type="AlphaFoldDB" id="A0A3N4M927"/>
<feature type="chain" id="PRO_5018241994" evidence="3">
    <location>
        <begin position="25"/>
        <end position="327"/>
    </location>
</feature>
<feature type="signal peptide" evidence="3">
    <location>
        <begin position="1"/>
        <end position="24"/>
    </location>
</feature>
<evidence type="ECO:0000313" key="6">
    <source>
        <dbReference type="Proteomes" id="UP000279089"/>
    </source>
</evidence>
<gene>
    <name evidence="5" type="ORF">EG028_16040</name>
</gene>
<feature type="domain" description="PDZ" evidence="4">
    <location>
        <begin position="94"/>
        <end position="184"/>
    </location>
</feature>
<evidence type="ECO:0000313" key="5">
    <source>
        <dbReference type="EMBL" id="RPD40162.1"/>
    </source>
</evidence>
<dbReference type="SUPFAM" id="SSF50156">
    <property type="entry name" value="PDZ domain-like"/>
    <property type="match status" value="2"/>
</dbReference>
<dbReference type="PROSITE" id="PS50106">
    <property type="entry name" value="PDZ"/>
    <property type="match status" value="2"/>
</dbReference>
<dbReference type="Proteomes" id="UP000279089">
    <property type="component" value="Unassembled WGS sequence"/>
</dbReference>
<dbReference type="InterPro" id="IPR036034">
    <property type="entry name" value="PDZ_sf"/>
</dbReference>
<comment type="caution">
    <text evidence="5">The sequence shown here is derived from an EMBL/GenBank/DDBJ whole genome shotgun (WGS) entry which is preliminary data.</text>
</comment>
<dbReference type="PANTHER" id="PTHR22939">
    <property type="entry name" value="SERINE PROTEASE FAMILY S1C HTRA-RELATED"/>
    <property type="match status" value="1"/>
</dbReference>
<dbReference type="Pfam" id="PF13180">
    <property type="entry name" value="PDZ_2"/>
    <property type="match status" value="2"/>
</dbReference>
<feature type="region of interest" description="Disordered" evidence="2">
    <location>
        <begin position="188"/>
        <end position="214"/>
    </location>
</feature>
<sequence length="327" mass="35262">MRKILYTFSFGLIAMATLVLPASAQEKRSGKLGEYDEIVIKRKGGSKDAKVTVEIKDGEVLIDGKKIDDYKDGSITVQRRVITPRNGNMAGNGGIQFFEDEDSDLRITPGTAVLGVITEKKVAEGATVASVAEGSAADKAGLKEGDVITKVNDHKITEPQDLFETIGALKPGDKVTVTYLRNKKEQKADATLGKRTSVSPRSFGLSPEGDDMNPFRFRMPQAPDSRPLDRFFPERAPSLGLTVQDTEDGKGAKVTGVKEGSAAEKAGFKTDDLITEIAGEPVKSARDVAEAYRGHKDEASITAKGTRNGTAQTYTIKVPKNLRTENL</sequence>
<dbReference type="PANTHER" id="PTHR22939:SF129">
    <property type="entry name" value="SERINE PROTEASE HTRA2, MITOCHONDRIAL"/>
    <property type="match status" value="1"/>
</dbReference>
<feature type="domain" description="PDZ" evidence="4">
    <location>
        <begin position="239"/>
        <end position="284"/>
    </location>
</feature>
<evidence type="ECO:0000256" key="3">
    <source>
        <dbReference type="SAM" id="SignalP"/>
    </source>
</evidence>
<dbReference type="RefSeq" id="WP_120517533.1">
    <property type="nucleotide sequence ID" value="NZ_QXZY01000009.1"/>
</dbReference>
<keyword evidence="6" id="KW-1185">Reference proteome</keyword>
<organism evidence="5 6">
    <name type="scientific">Chitinophaga barathri</name>
    <dbReference type="NCBI Taxonomy" id="1647451"/>
    <lineage>
        <taxon>Bacteria</taxon>
        <taxon>Pseudomonadati</taxon>
        <taxon>Bacteroidota</taxon>
        <taxon>Chitinophagia</taxon>
        <taxon>Chitinophagales</taxon>
        <taxon>Chitinophagaceae</taxon>
        <taxon>Chitinophaga</taxon>
    </lineage>
</organism>